<keyword evidence="8" id="KW-1015">Disulfide bond</keyword>
<protein>
    <recommendedName>
        <fullName evidence="9">Defensin-like protein</fullName>
    </recommendedName>
</protein>
<evidence type="ECO:0000256" key="7">
    <source>
        <dbReference type="ARBA" id="ARBA00022821"/>
    </source>
</evidence>
<dbReference type="Proteomes" id="UP000694864">
    <property type="component" value="Chromosome 17"/>
</dbReference>
<dbReference type="InterPro" id="IPR039641">
    <property type="entry name" value="LCR"/>
</dbReference>
<keyword evidence="4 9" id="KW-0929">Antimicrobial</keyword>
<keyword evidence="5 9" id="KW-0295">Fungicide</keyword>
<keyword evidence="6 9" id="KW-0732">Signal</keyword>
<feature type="chain" id="PRO_5045010890" description="Defensin-like protein" evidence="9">
    <location>
        <begin position="28"/>
        <end position="130"/>
    </location>
</feature>
<evidence type="ECO:0000256" key="5">
    <source>
        <dbReference type="ARBA" id="ARBA00022577"/>
    </source>
</evidence>
<evidence type="ECO:0000256" key="1">
    <source>
        <dbReference type="ARBA" id="ARBA00004613"/>
    </source>
</evidence>
<dbReference type="PANTHER" id="PTHR36788">
    <property type="entry name" value="DEFENSIN-LIKE PROTEIN 183"/>
    <property type="match status" value="1"/>
</dbReference>
<evidence type="ECO:0000256" key="6">
    <source>
        <dbReference type="ARBA" id="ARBA00022729"/>
    </source>
</evidence>
<evidence type="ECO:0000256" key="9">
    <source>
        <dbReference type="RuleBase" id="RU367109"/>
    </source>
</evidence>
<dbReference type="RefSeq" id="XP_010479566.1">
    <property type="nucleotide sequence ID" value="XM_010481264.2"/>
</dbReference>
<keyword evidence="7 9" id="KW-0611">Plant defense</keyword>
<reference evidence="10" key="1">
    <citation type="journal article" date="2014" name="Nat. Commun.">
        <title>The emerging biofuel crop Camelina sativa retains a highly undifferentiated hexaploid genome structure.</title>
        <authorList>
            <person name="Kagale S."/>
            <person name="Koh C."/>
            <person name="Nixon J."/>
            <person name="Bollina V."/>
            <person name="Clarke W.E."/>
            <person name="Tuteja R."/>
            <person name="Spillane C."/>
            <person name="Robinson S.J."/>
            <person name="Links M.G."/>
            <person name="Clarke C."/>
            <person name="Higgins E.E."/>
            <person name="Huebert T."/>
            <person name="Sharpe A.G."/>
            <person name="Parkin I.A."/>
        </authorList>
    </citation>
    <scope>NUCLEOTIDE SEQUENCE [LARGE SCALE GENOMIC DNA]</scope>
    <source>
        <strain evidence="10">cv. DH55</strain>
    </source>
</reference>
<name>A0ABM0X2C7_CAMSA</name>
<organism evidence="10 11">
    <name type="scientific">Camelina sativa</name>
    <name type="common">False flax</name>
    <name type="synonym">Myagrum sativum</name>
    <dbReference type="NCBI Taxonomy" id="90675"/>
    <lineage>
        <taxon>Eukaryota</taxon>
        <taxon>Viridiplantae</taxon>
        <taxon>Streptophyta</taxon>
        <taxon>Embryophyta</taxon>
        <taxon>Tracheophyta</taxon>
        <taxon>Spermatophyta</taxon>
        <taxon>Magnoliopsida</taxon>
        <taxon>eudicotyledons</taxon>
        <taxon>Gunneridae</taxon>
        <taxon>Pentapetalae</taxon>
        <taxon>rosids</taxon>
        <taxon>malvids</taxon>
        <taxon>Brassicales</taxon>
        <taxon>Brassicaceae</taxon>
        <taxon>Camelineae</taxon>
        <taxon>Camelina</taxon>
    </lineage>
</organism>
<dbReference type="GeneID" id="104758405"/>
<keyword evidence="3 9" id="KW-0964">Secreted</keyword>
<keyword evidence="10" id="KW-1185">Reference proteome</keyword>
<feature type="signal peptide" evidence="9">
    <location>
        <begin position="1"/>
        <end position="27"/>
    </location>
</feature>
<comment type="subcellular location">
    <subcellularLocation>
        <location evidence="1 9">Secreted</location>
    </subcellularLocation>
</comment>
<evidence type="ECO:0000256" key="4">
    <source>
        <dbReference type="ARBA" id="ARBA00022529"/>
    </source>
</evidence>
<reference evidence="11" key="2">
    <citation type="submission" date="2025-08" db="UniProtKB">
        <authorList>
            <consortium name="RefSeq"/>
        </authorList>
    </citation>
    <scope>IDENTIFICATION</scope>
    <source>
        <tissue evidence="11">Leaf</tissue>
    </source>
</reference>
<evidence type="ECO:0000313" key="11">
    <source>
        <dbReference type="RefSeq" id="XP_010479566.1"/>
    </source>
</evidence>
<dbReference type="PANTHER" id="PTHR36788:SF2">
    <property type="entry name" value="DEFENSIN-LIKE PROTEIN 183"/>
    <property type="match status" value="1"/>
</dbReference>
<evidence type="ECO:0000256" key="3">
    <source>
        <dbReference type="ARBA" id="ARBA00022525"/>
    </source>
</evidence>
<comment type="similarity">
    <text evidence="2 9">Belongs to the DEFL family.</text>
</comment>
<proteinExistence type="inferred from homology"/>
<gene>
    <name evidence="11" type="primary">LOC104758405</name>
</gene>
<accession>A0ABM0X2C7</accession>
<evidence type="ECO:0000313" key="10">
    <source>
        <dbReference type="Proteomes" id="UP000694864"/>
    </source>
</evidence>
<evidence type="ECO:0000256" key="8">
    <source>
        <dbReference type="ARBA" id="ARBA00023157"/>
    </source>
</evidence>
<evidence type="ECO:0000256" key="2">
    <source>
        <dbReference type="ARBA" id="ARBA00006722"/>
    </source>
</evidence>
<sequence length="130" mass="14087">MEKAFSVLLVFIIFFIMFASVENKVQANTCMEGLGNCQQCDARCKAKHGPEGKGSCDVKNQLCMCYYPCGKSPSPLGPLESNICYIGAGVCNDKSGPSCCDQKCAQKYLLGSGFCDSIGHIYLCKCQYSC</sequence>